<dbReference type="RefSeq" id="WP_212527993.1">
    <property type="nucleotide sequence ID" value="NZ_JAGSOG010000031.1"/>
</dbReference>
<proteinExistence type="inferred from homology"/>
<dbReference type="EC" id="3.5.4.25" evidence="11"/>
<evidence type="ECO:0000256" key="4">
    <source>
        <dbReference type="ARBA" id="ARBA00022723"/>
    </source>
</evidence>
<accession>A0A941ISQ1</accession>
<feature type="binding site" evidence="11">
    <location>
        <begin position="66"/>
        <end position="70"/>
    </location>
    <ligand>
        <name>GTP</name>
        <dbReference type="ChEBI" id="CHEBI:37565"/>
    </ligand>
</feature>
<keyword evidence="14" id="KW-1185">Reference proteome</keyword>
<feature type="domain" description="GTP cyclohydrolase II" evidence="12">
    <location>
        <begin position="36"/>
        <end position="185"/>
    </location>
</feature>
<dbReference type="GO" id="GO:0003935">
    <property type="term" value="F:GTP cyclohydrolase II activity"/>
    <property type="evidence" value="ECO:0007669"/>
    <property type="project" value="UniProtKB-UniRule"/>
</dbReference>
<evidence type="ECO:0000259" key="12">
    <source>
        <dbReference type="Pfam" id="PF00925"/>
    </source>
</evidence>
<name>A0A941ISQ1_9ACTN</name>
<feature type="binding site" evidence="11">
    <location>
        <position position="82"/>
    </location>
    <ligand>
        <name>Zn(2+)</name>
        <dbReference type="ChEBI" id="CHEBI:29105"/>
        <note>catalytic</note>
    </ligand>
</feature>
<keyword evidence="7 11" id="KW-0862">Zinc</keyword>
<evidence type="ECO:0000256" key="3">
    <source>
        <dbReference type="ARBA" id="ARBA00022619"/>
    </source>
</evidence>
<reference evidence="13" key="1">
    <citation type="submission" date="2021-04" db="EMBL/GenBank/DDBJ databases">
        <title>Genome based classification of Actinospica acidithermotolerans sp. nov., an actinobacterium isolated from an Indonesian hot spring.</title>
        <authorList>
            <person name="Kusuma A.B."/>
            <person name="Putra K.E."/>
            <person name="Nafisah S."/>
            <person name="Loh J."/>
            <person name="Nouioui I."/>
            <person name="Goodfellow M."/>
        </authorList>
    </citation>
    <scope>NUCLEOTIDE SEQUENCE</scope>
    <source>
        <strain evidence="13">CSCA 57</strain>
    </source>
</reference>
<dbReference type="Proteomes" id="UP000675781">
    <property type="component" value="Unassembled WGS sequence"/>
</dbReference>
<keyword evidence="5 11" id="KW-0547">Nucleotide-binding</keyword>
<comment type="caution">
    <text evidence="13">The sequence shown here is derived from an EMBL/GenBank/DDBJ whole genome shotgun (WGS) entry which is preliminary data.</text>
</comment>
<dbReference type="InterPro" id="IPR000926">
    <property type="entry name" value="RibA"/>
</dbReference>
<dbReference type="GO" id="GO:0005829">
    <property type="term" value="C:cytosol"/>
    <property type="evidence" value="ECO:0007669"/>
    <property type="project" value="TreeGrafter"/>
</dbReference>
<organism evidence="13 14">
    <name type="scientific">Actinospica durhamensis</name>
    <dbReference type="NCBI Taxonomy" id="1508375"/>
    <lineage>
        <taxon>Bacteria</taxon>
        <taxon>Bacillati</taxon>
        <taxon>Actinomycetota</taxon>
        <taxon>Actinomycetes</taxon>
        <taxon>Catenulisporales</taxon>
        <taxon>Actinospicaceae</taxon>
        <taxon>Actinospica</taxon>
    </lineage>
</organism>
<evidence type="ECO:0000256" key="1">
    <source>
        <dbReference type="ARBA" id="ARBA00004853"/>
    </source>
</evidence>
<feature type="binding site" evidence="11">
    <location>
        <position position="170"/>
    </location>
    <ligand>
        <name>GTP</name>
        <dbReference type="ChEBI" id="CHEBI:37565"/>
    </ligand>
</feature>
<dbReference type="CDD" id="cd00641">
    <property type="entry name" value="GTP_cyclohydro2"/>
    <property type="match status" value="1"/>
</dbReference>
<dbReference type="PANTHER" id="PTHR21327:SF18">
    <property type="entry name" value="3,4-DIHYDROXY-2-BUTANONE 4-PHOSPHATE SYNTHASE"/>
    <property type="match status" value="1"/>
</dbReference>
<comment type="catalytic activity">
    <reaction evidence="10 11">
        <text>GTP + 4 H2O = 2,5-diamino-6-hydroxy-4-(5-phosphoribosylamino)-pyrimidine + formate + 2 phosphate + 3 H(+)</text>
        <dbReference type="Rhea" id="RHEA:23704"/>
        <dbReference type="ChEBI" id="CHEBI:15377"/>
        <dbReference type="ChEBI" id="CHEBI:15378"/>
        <dbReference type="ChEBI" id="CHEBI:15740"/>
        <dbReference type="ChEBI" id="CHEBI:37565"/>
        <dbReference type="ChEBI" id="CHEBI:43474"/>
        <dbReference type="ChEBI" id="CHEBI:58614"/>
        <dbReference type="EC" id="3.5.4.25"/>
    </reaction>
</comment>
<feature type="binding site" evidence="11">
    <location>
        <position position="87"/>
    </location>
    <ligand>
        <name>GTP</name>
        <dbReference type="ChEBI" id="CHEBI:37565"/>
    </ligand>
</feature>
<dbReference type="InterPro" id="IPR036144">
    <property type="entry name" value="RibA-like_sf"/>
</dbReference>
<comment type="similarity">
    <text evidence="2">In the N-terminal section; belongs to the DHBP synthase family.</text>
</comment>
<dbReference type="EMBL" id="JAGSOG010000031">
    <property type="protein sequence ID" value="MBR7833471.1"/>
    <property type="molecule type" value="Genomic_DNA"/>
</dbReference>
<dbReference type="InterPro" id="IPR032677">
    <property type="entry name" value="GTP_cyclohydro_II"/>
</dbReference>
<dbReference type="SUPFAM" id="SSF142695">
    <property type="entry name" value="RibA-like"/>
    <property type="match status" value="1"/>
</dbReference>
<evidence type="ECO:0000256" key="6">
    <source>
        <dbReference type="ARBA" id="ARBA00022801"/>
    </source>
</evidence>
<evidence type="ECO:0000256" key="2">
    <source>
        <dbReference type="ARBA" id="ARBA00005520"/>
    </source>
</evidence>
<dbReference type="GO" id="GO:0008270">
    <property type="term" value="F:zinc ion binding"/>
    <property type="evidence" value="ECO:0007669"/>
    <property type="project" value="UniProtKB-UniRule"/>
</dbReference>
<dbReference type="GO" id="GO:0009231">
    <property type="term" value="P:riboflavin biosynthetic process"/>
    <property type="evidence" value="ECO:0007669"/>
    <property type="project" value="UniProtKB-UniRule"/>
</dbReference>
<evidence type="ECO:0000256" key="11">
    <source>
        <dbReference type="HAMAP-Rule" id="MF_00179"/>
    </source>
</evidence>
<dbReference type="Gene3D" id="3.40.50.10990">
    <property type="entry name" value="GTP cyclohydrolase II"/>
    <property type="match status" value="1"/>
</dbReference>
<feature type="binding site" evidence="11">
    <location>
        <position position="84"/>
    </location>
    <ligand>
        <name>Zn(2+)</name>
        <dbReference type="ChEBI" id="CHEBI:29105"/>
        <note>catalytic</note>
    </ligand>
</feature>
<keyword evidence="3 11" id="KW-0686">Riboflavin biosynthesis</keyword>
<evidence type="ECO:0000256" key="9">
    <source>
        <dbReference type="ARBA" id="ARBA00043932"/>
    </source>
</evidence>
<dbReference type="GO" id="GO:0005525">
    <property type="term" value="F:GTP binding"/>
    <property type="evidence" value="ECO:0007669"/>
    <property type="project" value="UniProtKB-KW"/>
</dbReference>
<feature type="active site" description="Nucleophile" evidence="11">
    <location>
        <position position="144"/>
    </location>
</feature>
<dbReference type="NCBIfam" id="NF001591">
    <property type="entry name" value="PRK00393.1"/>
    <property type="match status" value="1"/>
</dbReference>
<evidence type="ECO:0000256" key="8">
    <source>
        <dbReference type="ARBA" id="ARBA00023134"/>
    </source>
</evidence>
<comment type="function">
    <text evidence="9 11">Catalyzes the conversion of GTP to 2,5-diamino-6-ribosylamino-4(3H)-pyrimidinone 5'-phosphate (DARP), formate and pyrophosphate.</text>
</comment>
<feature type="binding site" evidence="11">
    <location>
        <begin position="108"/>
        <end position="110"/>
    </location>
    <ligand>
        <name>GTP</name>
        <dbReference type="ChEBI" id="CHEBI:37565"/>
    </ligand>
</feature>
<comment type="pathway">
    <text evidence="1 11">Cofactor biosynthesis; riboflavin biosynthesis; 5-amino-6-(D-ribitylamino)uracil from GTP: step 1/4.</text>
</comment>
<keyword evidence="6 11" id="KW-0378">Hydrolase</keyword>
<dbReference type="Pfam" id="PF00925">
    <property type="entry name" value="GTP_cyclohydro2"/>
    <property type="match status" value="1"/>
</dbReference>
<evidence type="ECO:0000256" key="5">
    <source>
        <dbReference type="ARBA" id="ARBA00022741"/>
    </source>
</evidence>
<feature type="binding site" evidence="11">
    <location>
        <position position="130"/>
    </location>
    <ligand>
        <name>GTP</name>
        <dbReference type="ChEBI" id="CHEBI:37565"/>
    </ligand>
</feature>
<dbReference type="HAMAP" id="MF_00179">
    <property type="entry name" value="RibA"/>
    <property type="match status" value="1"/>
</dbReference>
<comment type="similarity">
    <text evidence="11">Belongs to the GTP cyclohydrolase II family.</text>
</comment>
<feature type="binding site" evidence="11">
    <location>
        <position position="71"/>
    </location>
    <ligand>
        <name>Zn(2+)</name>
        <dbReference type="ChEBI" id="CHEBI:29105"/>
        <note>catalytic</note>
    </ligand>
</feature>
<evidence type="ECO:0000313" key="14">
    <source>
        <dbReference type="Proteomes" id="UP000675781"/>
    </source>
</evidence>
<feature type="binding site" evidence="11">
    <location>
        <position position="165"/>
    </location>
    <ligand>
        <name>GTP</name>
        <dbReference type="ChEBI" id="CHEBI:37565"/>
    </ligand>
</feature>
<gene>
    <name evidence="11" type="primary">ribA</name>
    <name evidence="13" type="ORF">KDL01_09355</name>
</gene>
<protein>
    <recommendedName>
        <fullName evidence="11">GTP cyclohydrolase-2</fullName>
        <ecNumber evidence="11">3.5.4.25</ecNumber>
    </recommendedName>
    <alternativeName>
        <fullName evidence="11">GTP cyclohydrolase II</fullName>
    </alternativeName>
</protein>
<evidence type="ECO:0000256" key="7">
    <source>
        <dbReference type="ARBA" id="ARBA00022833"/>
    </source>
</evidence>
<dbReference type="FunFam" id="3.40.50.10990:FF:000001">
    <property type="entry name" value="Riboflavin biosynthesis protein RibBA"/>
    <property type="match status" value="1"/>
</dbReference>
<dbReference type="AlphaFoldDB" id="A0A941ISQ1"/>
<comment type="cofactor">
    <cofactor evidence="11">
        <name>Zn(2+)</name>
        <dbReference type="ChEBI" id="CHEBI:29105"/>
    </cofactor>
    <text evidence="11">Binds 1 zinc ion per subunit.</text>
</comment>
<keyword evidence="8 11" id="KW-0342">GTP-binding</keyword>
<evidence type="ECO:0000313" key="13">
    <source>
        <dbReference type="EMBL" id="MBR7833471.1"/>
    </source>
</evidence>
<dbReference type="PANTHER" id="PTHR21327">
    <property type="entry name" value="GTP CYCLOHYDROLASE II-RELATED"/>
    <property type="match status" value="1"/>
</dbReference>
<feature type="active site" description="Proton acceptor" evidence="11">
    <location>
        <position position="142"/>
    </location>
</feature>
<evidence type="ECO:0000256" key="10">
    <source>
        <dbReference type="ARBA" id="ARBA00049295"/>
    </source>
</evidence>
<sequence length="220" mass="24020">MIIDAVATRDNRSLATAARIRSSVVLPQHAVDRAEPARILTFDGLADDGEHIAMVWGPLDPCPTVRIHSECLTGDVLDSARCDCGRQLAETVRAFQQSGGILLYLRQEGRGIGLYNKIDAYALQDKGADTVDANLELGFPPDARQYEVAAQMLLALGHRAVNLVTNNPEKIAGLEDNGVRVARRLNTGLFLSRDNLGYLETKRNRMGHLLDFGDRRGAAS</sequence>
<keyword evidence="4 11" id="KW-0479">Metal-binding</keyword>